<dbReference type="SUPFAM" id="SSF88659">
    <property type="entry name" value="Sigma3 and sigma4 domains of RNA polymerase sigma factors"/>
    <property type="match status" value="1"/>
</dbReference>
<dbReference type="eggNOG" id="COG0784">
    <property type="taxonomic scope" value="Bacteria"/>
</dbReference>
<dbReference type="Pfam" id="PF22029">
    <property type="entry name" value="PhyR_sigma2"/>
    <property type="match status" value="1"/>
</dbReference>
<evidence type="ECO:0000259" key="2">
    <source>
        <dbReference type="PROSITE" id="PS50110"/>
    </source>
</evidence>
<dbReference type="InterPro" id="IPR053867">
    <property type="entry name" value="PhyR_sigma4"/>
</dbReference>
<dbReference type="CDD" id="cd17540">
    <property type="entry name" value="REC_PhyR"/>
    <property type="match status" value="1"/>
</dbReference>
<dbReference type="RefSeq" id="WP_021690153.1">
    <property type="nucleotide sequence ID" value="NZ_BASZ01000005.1"/>
</dbReference>
<dbReference type="OrthoDB" id="9786101at2"/>
<dbReference type="NCBIfam" id="NF006623">
    <property type="entry name" value="PRK09191.1"/>
    <property type="match status" value="1"/>
</dbReference>
<dbReference type="Pfam" id="PF22233">
    <property type="entry name" value="PhyR_sigma-like"/>
    <property type="match status" value="1"/>
</dbReference>
<sequence length="267" mass="28802">MSLSDQVANDLPFLRRYARALSGSQTTGDAVVRATLEAILADKALQQSLSGGRVPLYHAFNRVWSSVQLDIPQEVLVTSGPSDHELAAQDRLRTITPLNRQALLLTTLEDFSVAEAAEILGLPQDEVDKLVRDAIDEIDRESTTSVLIIEDEPLISMQLEELVSSLGHTISGTAATRTQARQAITDQMPGLVLADIQLADGSSGLDAVDDILAIGSVPVIFITAYPERLLTGNRPEPTYLVTKPFQEATVRAAISQALFFGSSEPLP</sequence>
<dbReference type="SUPFAM" id="SSF52172">
    <property type="entry name" value="CheY-like"/>
    <property type="match status" value="1"/>
</dbReference>
<dbReference type="InterPro" id="IPR011006">
    <property type="entry name" value="CheY-like_superfamily"/>
</dbReference>
<dbReference type="SMART" id="SM00448">
    <property type="entry name" value="REC"/>
    <property type="match status" value="1"/>
</dbReference>
<name>U2YLH1_9SPHN</name>
<dbReference type="Gene3D" id="1.20.140.160">
    <property type="match status" value="1"/>
</dbReference>
<feature type="domain" description="Response regulatory" evidence="2">
    <location>
        <begin position="145"/>
        <end position="258"/>
    </location>
</feature>
<evidence type="ECO:0000256" key="1">
    <source>
        <dbReference type="PROSITE-ProRule" id="PRU00169"/>
    </source>
</evidence>
<evidence type="ECO:0000313" key="4">
    <source>
        <dbReference type="Proteomes" id="UP000016568"/>
    </source>
</evidence>
<protein>
    <submittedName>
        <fullName evidence="3">Putative two-component response regulator</fullName>
    </submittedName>
</protein>
<organism evidence="3 4">
    <name type="scientific">Caenibius tardaugens NBRC 16725</name>
    <dbReference type="NCBI Taxonomy" id="1219035"/>
    <lineage>
        <taxon>Bacteria</taxon>
        <taxon>Pseudomonadati</taxon>
        <taxon>Pseudomonadota</taxon>
        <taxon>Alphaproteobacteria</taxon>
        <taxon>Sphingomonadales</taxon>
        <taxon>Erythrobacteraceae</taxon>
        <taxon>Caenibius</taxon>
    </lineage>
</organism>
<accession>U2YLH1</accession>
<dbReference type="GO" id="GO:0000160">
    <property type="term" value="P:phosphorelay signal transduction system"/>
    <property type="evidence" value="ECO:0007669"/>
    <property type="project" value="InterPro"/>
</dbReference>
<dbReference type="AlphaFoldDB" id="U2YLH1"/>
<keyword evidence="4" id="KW-1185">Reference proteome</keyword>
<dbReference type="PIRSF" id="PIRSF036400">
    <property type="entry name" value="RR_Ctr_UCP036400"/>
    <property type="match status" value="1"/>
</dbReference>
<comment type="caution">
    <text evidence="3">The sequence shown here is derived from an EMBL/GenBank/DDBJ whole genome shotgun (WGS) entry which is preliminary data.</text>
</comment>
<proteinExistence type="predicted"/>
<dbReference type="InterPro" id="IPR014605">
    <property type="entry name" value="Sig_resp-reg_PhyR"/>
</dbReference>
<gene>
    <name evidence="3" type="ORF">NT2_05_01670</name>
</gene>
<evidence type="ECO:0000313" key="3">
    <source>
        <dbReference type="EMBL" id="GAD49247.1"/>
    </source>
</evidence>
<feature type="modified residue" description="4-aspartylphosphate" evidence="1">
    <location>
        <position position="195"/>
    </location>
</feature>
<dbReference type="InterPro" id="IPR001789">
    <property type="entry name" value="Sig_transdc_resp-reg_receiver"/>
</dbReference>
<dbReference type="Proteomes" id="UP000016568">
    <property type="component" value="Unassembled WGS sequence"/>
</dbReference>
<dbReference type="EMBL" id="BASZ01000005">
    <property type="protein sequence ID" value="GAD49247.1"/>
    <property type="molecule type" value="Genomic_DNA"/>
</dbReference>
<dbReference type="eggNOG" id="COG1595">
    <property type="taxonomic scope" value="Bacteria"/>
</dbReference>
<dbReference type="InterPro" id="IPR013324">
    <property type="entry name" value="RNA_pol_sigma_r3/r4-like"/>
</dbReference>
<dbReference type="InterPro" id="IPR053866">
    <property type="entry name" value="PhyR_sigma2"/>
</dbReference>
<keyword evidence="1" id="KW-0597">Phosphoprotein</keyword>
<reference evidence="3 4" key="1">
    <citation type="submission" date="2013-09" db="EMBL/GenBank/DDBJ databases">
        <title>Whole genome shotgun sequence of Novosphingobium tardaugens NBRC 16725.</title>
        <authorList>
            <person name="Isaki S."/>
            <person name="Hosoyama A."/>
            <person name="Tsuchikane K."/>
            <person name="Katsumata H."/>
            <person name="Ando Y."/>
            <person name="Yamazaki S."/>
            <person name="Fujita N."/>
        </authorList>
    </citation>
    <scope>NUCLEOTIDE SEQUENCE [LARGE SCALE GENOMIC DNA]</scope>
    <source>
        <strain evidence="3 4">NBRC 16725</strain>
    </source>
</reference>
<dbReference type="Gene3D" id="3.40.50.2300">
    <property type="match status" value="1"/>
</dbReference>
<dbReference type="Pfam" id="PF00072">
    <property type="entry name" value="Response_reg"/>
    <property type="match status" value="1"/>
</dbReference>
<dbReference type="KEGG" id="ntd:EGO55_12065"/>
<dbReference type="PROSITE" id="PS50110">
    <property type="entry name" value="RESPONSE_REGULATORY"/>
    <property type="match status" value="1"/>
</dbReference>